<reference evidence="1 2" key="1">
    <citation type="journal article" date="2016" name="Genome Biol. Evol.">
        <title>Divergent and convergent evolution of fungal pathogenicity.</title>
        <authorList>
            <person name="Shang Y."/>
            <person name="Xiao G."/>
            <person name="Zheng P."/>
            <person name="Cen K."/>
            <person name="Zhan S."/>
            <person name="Wang C."/>
        </authorList>
    </citation>
    <scope>NUCLEOTIDE SEQUENCE [LARGE SCALE GENOMIC DNA]</scope>
    <source>
        <strain evidence="1 2">RCEF 2490</strain>
    </source>
</reference>
<comment type="caution">
    <text evidence="1">The sequence shown here is derived from an EMBL/GenBank/DDBJ whole genome shotgun (WGS) entry which is preliminary data.</text>
</comment>
<keyword evidence="2" id="KW-1185">Reference proteome</keyword>
<sequence length="74" mass="8671">MTYEAKTARRPEDANTFISKSQLGWVDVEDYGRANNIYSGIPPPKKQFHGSKRLYPKESLRRCQEWVQDLPKDQ</sequence>
<protein>
    <submittedName>
        <fullName evidence="1">Uncharacterized protein</fullName>
    </submittedName>
</protein>
<evidence type="ECO:0000313" key="1">
    <source>
        <dbReference type="EMBL" id="KZZ92817.1"/>
    </source>
</evidence>
<dbReference type="InterPro" id="IPR046670">
    <property type="entry name" value="DUF6540"/>
</dbReference>
<organism evidence="1 2">
    <name type="scientific">Moelleriella libera RCEF 2490</name>
    <dbReference type="NCBI Taxonomy" id="1081109"/>
    <lineage>
        <taxon>Eukaryota</taxon>
        <taxon>Fungi</taxon>
        <taxon>Dikarya</taxon>
        <taxon>Ascomycota</taxon>
        <taxon>Pezizomycotina</taxon>
        <taxon>Sordariomycetes</taxon>
        <taxon>Hypocreomycetidae</taxon>
        <taxon>Hypocreales</taxon>
        <taxon>Clavicipitaceae</taxon>
        <taxon>Moelleriella</taxon>
    </lineage>
</organism>
<dbReference type="Pfam" id="PF20174">
    <property type="entry name" value="DUF6540"/>
    <property type="match status" value="1"/>
</dbReference>
<proteinExistence type="predicted"/>
<dbReference type="OrthoDB" id="4135672at2759"/>
<evidence type="ECO:0000313" key="2">
    <source>
        <dbReference type="Proteomes" id="UP000078544"/>
    </source>
</evidence>
<dbReference type="Proteomes" id="UP000078544">
    <property type="component" value="Unassembled WGS sequence"/>
</dbReference>
<dbReference type="EMBL" id="AZGY01000014">
    <property type="protein sequence ID" value="KZZ92817.1"/>
    <property type="molecule type" value="Genomic_DNA"/>
</dbReference>
<accession>A0A167ZLG4</accession>
<name>A0A167ZLG4_9HYPO</name>
<dbReference type="AlphaFoldDB" id="A0A167ZLG4"/>
<gene>
    <name evidence="1" type="ORF">AAL_05849</name>
</gene>